<organism evidence="1">
    <name type="scientific">Arundo donax</name>
    <name type="common">Giant reed</name>
    <name type="synonym">Donax arundinaceus</name>
    <dbReference type="NCBI Taxonomy" id="35708"/>
    <lineage>
        <taxon>Eukaryota</taxon>
        <taxon>Viridiplantae</taxon>
        <taxon>Streptophyta</taxon>
        <taxon>Embryophyta</taxon>
        <taxon>Tracheophyta</taxon>
        <taxon>Spermatophyta</taxon>
        <taxon>Magnoliopsida</taxon>
        <taxon>Liliopsida</taxon>
        <taxon>Poales</taxon>
        <taxon>Poaceae</taxon>
        <taxon>PACMAD clade</taxon>
        <taxon>Arundinoideae</taxon>
        <taxon>Arundineae</taxon>
        <taxon>Arundo</taxon>
    </lineage>
</organism>
<dbReference type="EMBL" id="GBRH01248917">
    <property type="protein sequence ID" value="JAD48978.1"/>
    <property type="molecule type" value="Transcribed_RNA"/>
</dbReference>
<reference evidence="1" key="2">
    <citation type="journal article" date="2015" name="Data Brief">
        <title>Shoot transcriptome of the giant reed, Arundo donax.</title>
        <authorList>
            <person name="Barrero R.A."/>
            <person name="Guerrero F.D."/>
            <person name="Moolhuijzen P."/>
            <person name="Goolsby J.A."/>
            <person name="Tidwell J."/>
            <person name="Bellgard S.E."/>
            <person name="Bellgard M.I."/>
        </authorList>
    </citation>
    <scope>NUCLEOTIDE SEQUENCE</scope>
    <source>
        <tissue evidence="1">Shoot tissue taken approximately 20 cm above the soil surface</tissue>
    </source>
</reference>
<reference evidence="1" key="1">
    <citation type="submission" date="2014-09" db="EMBL/GenBank/DDBJ databases">
        <authorList>
            <person name="Magalhaes I.L.F."/>
            <person name="Oliveira U."/>
            <person name="Santos F.R."/>
            <person name="Vidigal T.H.D.A."/>
            <person name="Brescovit A.D."/>
            <person name="Santos A.J."/>
        </authorList>
    </citation>
    <scope>NUCLEOTIDE SEQUENCE</scope>
    <source>
        <tissue evidence="1">Shoot tissue taken approximately 20 cm above the soil surface</tissue>
    </source>
</reference>
<evidence type="ECO:0000313" key="1">
    <source>
        <dbReference type="EMBL" id="JAD48978.1"/>
    </source>
</evidence>
<protein>
    <submittedName>
        <fullName evidence="1">Uncharacterized protein</fullName>
    </submittedName>
</protein>
<dbReference type="AlphaFoldDB" id="A0A0A9AGI2"/>
<sequence length="19" mass="2153">MLPAGEMWSVVMLSPNFSR</sequence>
<accession>A0A0A9AGI2</accession>
<proteinExistence type="predicted"/>
<name>A0A0A9AGI2_ARUDO</name>